<dbReference type="InterPro" id="IPR022754">
    <property type="entry name" value="DNA_pol_III_gamma-3"/>
</dbReference>
<evidence type="ECO:0000256" key="2">
    <source>
        <dbReference type="ARBA" id="ARBA00012417"/>
    </source>
</evidence>
<evidence type="ECO:0000256" key="10">
    <source>
        <dbReference type="ARBA" id="ARBA00022932"/>
    </source>
</evidence>
<protein>
    <recommendedName>
        <fullName evidence="2">DNA-directed DNA polymerase</fullName>
        <ecNumber evidence="2">2.7.7.7</ecNumber>
    </recommendedName>
</protein>
<evidence type="ECO:0000256" key="5">
    <source>
        <dbReference type="ARBA" id="ARBA00022705"/>
    </source>
</evidence>
<dbReference type="STRING" id="469378.Ccur_01580"/>
<dbReference type="FunFam" id="3.40.50.300:FF:000014">
    <property type="entry name" value="DNA polymerase III subunit gamma/tau"/>
    <property type="match status" value="1"/>
</dbReference>
<reference evidence="14 15" key="1">
    <citation type="journal article" date="2009" name="Stand. Genomic Sci.">
        <title>Complete genome sequence of Cryptobacterium curtum type strain (12-3).</title>
        <authorList>
            <person name="Mavrommatis K."/>
            <person name="Pukall R."/>
            <person name="Rohde C."/>
            <person name="Chen F."/>
            <person name="Sims D."/>
            <person name="Brettin T."/>
            <person name="Kuske C."/>
            <person name="Detter J.C."/>
            <person name="Han C."/>
            <person name="Lapidus A."/>
            <person name="Copeland A."/>
            <person name="Glavina Del Rio T."/>
            <person name="Nolan M."/>
            <person name="Lucas S."/>
            <person name="Tice H."/>
            <person name="Cheng J.F."/>
            <person name="Bruce D."/>
            <person name="Goodwin L."/>
            <person name="Pitluck S."/>
            <person name="Ovchinnikova G."/>
            <person name="Pati A."/>
            <person name="Ivanova N."/>
            <person name="Chen A."/>
            <person name="Palaniappan K."/>
            <person name="Chain P."/>
            <person name="D'haeseleer P."/>
            <person name="Goker M."/>
            <person name="Bristow J."/>
            <person name="Eisen J.A."/>
            <person name="Markowitz V."/>
            <person name="Hugenholtz P."/>
            <person name="Rohde M."/>
            <person name="Klenk H.P."/>
            <person name="Kyrpides N.C."/>
        </authorList>
    </citation>
    <scope>NUCLEOTIDE SEQUENCE [LARGE SCALE GENOMIC DNA]</scope>
    <source>
        <strain evidence="15">ATCC 700683 / DSM 15641 / 12-3</strain>
    </source>
</reference>
<dbReference type="SUPFAM" id="SSF52540">
    <property type="entry name" value="P-loop containing nucleoside triphosphate hydrolases"/>
    <property type="match status" value="1"/>
</dbReference>
<accession>C7MLT3</accession>
<dbReference type="GO" id="GO:0003887">
    <property type="term" value="F:DNA-directed DNA polymerase activity"/>
    <property type="evidence" value="ECO:0007669"/>
    <property type="project" value="UniProtKB-KW"/>
</dbReference>
<dbReference type="RefSeq" id="WP_012802578.1">
    <property type="nucleotide sequence ID" value="NC_013170.1"/>
</dbReference>
<dbReference type="InterPro" id="IPR012763">
    <property type="entry name" value="DNA_pol_III_sug/sutau_N"/>
</dbReference>
<feature type="compositionally biased region" description="Polar residues" evidence="12">
    <location>
        <begin position="380"/>
        <end position="393"/>
    </location>
</feature>
<dbReference type="SUPFAM" id="SSF48019">
    <property type="entry name" value="post-AAA+ oligomerization domain-like"/>
    <property type="match status" value="1"/>
</dbReference>
<comment type="catalytic activity">
    <reaction evidence="11">
        <text>DNA(n) + a 2'-deoxyribonucleoside 5'-triphosphate = DNA(n+1) + diphosphate</text>
        <dbReference type="Rhea" id="RHEA:22508"/>
        <dbReference type="Rhea" id="RHEA-COMP:17339"/>
        <dbReference type="Rhea" id="RHEA-COMP:17340"/>
        <dbReference type="ChEBI" id="CHEBI:33019"/>
        <dbReference type="ChEBI" id="CHEBI:61560"/>
        <dbReference type="ChEBI" id="CHEBI:173112"/>
        <dbReference type="EC" id="2.7.7.7"/>
    </reaction>
</comment>
<dbReference type="PANTHER" id="PTHR11669">
    <property type="entry name" value="REPLICATION FACTOR C / DNA POLYMERASE III GAMMA-TAU SUBUNIT"/>
    <property type="match status" value="1"/>
</dbReference>
<dbReference type="InterPro" id="IPR045085">
    <property type="entry name" value="HLD_clamp_pol_III_gamma_tau"/>
</dbReference>
<feature type="region of interest" description="Disordered" evidence="12">
    <location>
        <begin position="704"/>
        <end position="885"/>
    </location>
</feature>
<feature type="compositionally biased region" description="Low complexity" evidence="12">
    <location>
        <begin position="461"/>
        <end position="484"/>
    </location>
</feature>
<feature type="region of interest" description="Disordered" evidence="12">
    <location>
        <begin position="587"/>
        <end position="655"/>
    </location>
</feature>
<dbReference type="Pfam" id="PF13177">
    <property type="entry name" value="DNA_pol3_delta2"/>
    <property type="match status" value="1"/>
</dbReference>
<dbReference type="InterPro" id="IPR050238">
    <property type="entry name" value="DNA_Rep/Repair_Clamp_Loader"/>
</dbReference>
<evidence type="ECO:0000256" key="6">
    <source>
        <dbReference type="ARBA" id="ARBA00022723"/>
    </source>
</evidence>
<dbReference type="NCBIfam" id="TIGR02397">
    <property type="entry name" value="dnaX_nterm"/>
    <property type="match status" value="1"/>
</dbReference>
<keyword evidence="7" id="KW-0547">Nucleotide-binding</keyword>
<dbReference type="FunFam" id="1.10.8.60:FF:000013">
    <property type="entry name" value="DNA polymerase III subunit gamma/tau"/>
    <property type="match status" value="1"/>
</dbReference>
<feature type="compositionally biased region" description="Polar residues" evidence="12">
    <location>
        <begin position="826"/>
        <end position="860"/>
    </location>
</feature>
<name>C7MLT3_CRYCD</name>
<sequence>MAEALYRKYRPQVFGDVVGQEHIERTLKNAIEQDKVSHAYLFCGPRGTGKTTMARLLAKALLCEKGPTSEPDGSCRECQEIAEGVHPDVYELDAASRTGVENVREEIIGRVNFAPTRGKAKIYIIDEVHMLSIAAFNALLKTLEEPPAHVVFILCTTDPQKVPETIHSRCQRFDFHRLSNEEIVSRLGAVCVAENVEFEGEALDLIAHRADGGMRNALTALEQLIAFGEGKVTVAGAEDLLGSLDSSDLAEIMAAVGVRDAAACFSWVASYVETGADLAQFTRDMAQQVRNLYVMSLAGTDAALDVTDAERRELASELKLFGPNRLTHLLSILGELSSELRTASNQRLAFEIALTRMIRPESDLTLEALAARIETLEEQLAQSKQPAQSTPSQREAVAQSESAAGIPVQASAHVPPVGASQPAQPVPVVVPQSPAATSVAAANPSTPAVSQTSVPVQGAVQASMPASQSSATTATQSPTPATQSNSPVVQPTASVETAAGETAEIISNPAALQRVWRQVVSIVKREKVSYGVLLVNASVQVQAGGQGVAILFPADNPLAFSMAQKPEVKEVLEGAFRQAIGKDIPLALKQKPSSTTQGAASGEPLERSPLDSSANVTSSVESAPSAPPSASASVGSLSMQQKSTTPPLSPIQAAAAAARARAREAAAAAAKGTAGEAAASLSTVQPAKSAELITSASMVVQPTERTAPVPTAAQPAESATVLSQSTESTASATAQISSVSNAADQEADASTVPPAPTTFIEHAQRALAEAQRRAQGLPPSAAFTRESVAAADMPRTASNAVSNTASNTASSKTARATSQQSTANSGAHQQESSGPDQGRSGNQQQSHSDVAAPQSLQNGMPQQPSEDESSQQSSADQADKLSKMLSDTMGLSIAFEEVDE</sequence>
<dbReference type="EMBL" id="CP001682">
    <property type="protein sequence ID" value="ACU93889.1"/>
    <property type="molecule type" value="Genomic_DNA"/>
</dbReference>
<feature type="domain" description="AAA+ ATPase" evidence="13">
    <location>
        <begin position="36"/>
        <end position="188"/>
    </location>
</feature>
<dbReference type="NCBIfam" id="NF004046">
    <property type="entry name" value="PRK05563.1"/>
    <property type="match status" value="1"/>
</dbReference>
<keyword evidence="15" id="KW-1185">Reference proteome</keyword>
<dbReference type="PANTHER" id="PTHR11669:SF0">
    <property type="entry name" value="PROTEIN STICHEL-LIKE 2"/>
    <property type="match status" value="1"/>
</dbReference>
<feature type="compositionally biased region" description="Low complexity" evidence="12">
    <location>
        <begin position="441"/>
        <end position="450"/>
    </location>
</feature>
<keyword evidence="9" id="KW-0067">ATP-binding</keyword>
<feature type="compositionally biased region" description="Low complexity" evidence="12">
    <location>
        <begin position="616"/>
        <end position="638"/>
    </location>
</feature>
<evidence type="ECO:0000313" key="14">
    <source>
        <dbReference type="EMBL" id="ACU93889.1"/>
    </source>
</evidence>
<dbReference type="AlphaFoldDB" id="C7MLT3"/>
<dbReference type="InterPro" id="IPR003593">
    <property type="entry name" value="AAA+_ATPase"/>
</dbReference>
<organism evidence="14 15">
    <name type="scientific">Cryptobacterium curtum (strain ATCC 700683 / DSM 15641 / CCUG 43107 / 12-3)</name>
    <dbReference type="NCBI Taxonomy" id="469378"/>
    <lineage>
        <taxon>Bacteria</taxon>
        <taxon>Bacillati</taxon>
        <taxon>Actinomycetota</taxon>
        <taxon>Coriobacteriia</taxon>
        <taxon>Eggerthellales</taxon>
        <taxon>Eggerthellaceae</taxon>
        <taxon>Cryptobacterium</taxon>
    </lineage>
</organism>
<dbReference type="GO" id="GO:0006261">
    <property type="term" value="P:DNA-templated DNA replication"/>
    <property type="evidence" value="ECO:0007669"/>
    <property type="project" value="TreeGrafter"/>
</dbReference>
<dbReference type="InterPro" id="IPR008921">
    <property type="entry name" value="DNA_pol3_clamp-load_cplx_C"/>
</dbReference>
<dbReference type="OrthoDB" id="9810148at2"/>
<evidence type="ECO:0000259" key="13">
    <source>
        <dbReference type="SMART" id="SM00382"/>
    </source>
</evidence>
<feature type="compositionally biased region" description="Low complexity" evidence="12">
    <location>
        <begin position="765"/>
        <end position="775"/>
    </location>
</feature>
<dbReference type="GO" id="GO:0009360">
    <property type="term" value="C:DNA polymerase III complex"/>
    <property type="evidence" value="ECO:0007669"/>
    <property type="project" value="InterPro"/>
</dbReference>
<dbReference type="Pfam" id="PF12169">
    <property type="entry name" value="DNA_pol3_gamma3"/>
    <property type="match status" value="1"/>
</dbReference>
<dbReference type="eggNOG" id="COG2812">
    <property type="taxonomic scope" value="Bacteria"/>
</dbReference>
<evidence type="ECO:0000256" key="9">
    <source>
        <dbReference type="ARBA" id="ARBA00022840"/>
    </source>
</evidence>
<feature type="compositionally biased region" description="Low complexity" evidence="12">
    <location>
        <begin position="796"/>
        <end position="825"/>
    </location>
</feature>
<gene>
    <name evidence="14" type="ordered locus">Ccur_01580</name>
</gene>
<dbReference type="Gene3D" id="3.40.50.300">
    <property type="entry name" value="P-loop containing nucleotide triphosphate hydrolases"/>
    <property type="match status" value="1"/>
</dbReference>
<evidence type="ECO:0000256" key="7">
    <source>
        <dbReference type="ARBA" id="ARBA00022741"/>
    </source>
</evidence>
<feature type="region of interest" description="Disordered" evidence="12">
    <location>
        <begin position="441"/>
        <end position="490"/>
    </location>
</feature>
<dbReference type="GO" id="GO:0046872">
    <property type="term" value="F:metal ion binding"/>
    <property type="evidence" value="ECO:0007669"/>
    <property type="project" value="UniProtKB-KW"/>
</dbReference>
<feature type="region of interest" description="Disordered" evidence="12">
    <location>
        <begin position="380"/>
        <end position="403"/>
    </location>
</feature>
<comment type="similarity">
    <text evidence="1">Belongs to the DnaX/STICHEL family.</text>
</comment>
<evidence type="ECO:0000256" key="1">
    <source>
        <dbReference type="ARBA" id="ARBA00006360"/>
    </source>
</evidence>
<dbReference type="GO" id="GO:0005524">
    <property type="term" value="F:ATP binding"/>
    <property type="evidence" value="ECO:0007669"/>
    <property type="project" value="UniProtKB-KW"/>
</dbReference>
<dbReference type="Gene3D" id="1.20.272.10">
    <property type="match status" value="1"/>
</dbReference>
<keyword evidence="5" id="KW-0235">DNA replication</keyword>
<dbReference type="Pfam" id="PF22608">
    <property type="entry name" value="DNAX_ATPase_lid"/>
    <property type="match status" value="1"/>
</dbReference>
<dbReference type="SMART" id="SM00382">
    <property type="entry name" value="AAA"/>
    <property type="match status" value="1"/>
</dbReference>
<dbReference type="InterPro" id="IPR001270">
    <property type="entry name" value="ClpA/B"/>
</dbReference>
<dbReference type="CDD" id="cd18137">
    <property type="entry name" value="HLD_clamp_pol_III_gamma_tau"/>
    <property type="match status" value="1"/>
</dbReference>
<dbReference type="Gene3D" id="1.10.8.60">
    <property type="match status" value="1"/>
</dbReference>
<dbReference type="InterPro" id="IPR027417">
    <property type="entry name" value="P-loop_NTPase"/>
</dbReference>
<evidence type="ECO:0000256" key="12">
    <source>
        <dbReference type="SAM" id="MobiDB-lite"/>
    </source>
</evidence>
<dbReference type="HOGENOM" id="CLU_006229_0_6_11"/>
<dbReference type="Proteomes" id="UP000000954">
    <property type="component" value="Chromosome"/>
</dbReference>
<keyword evidence="6" id="KW-0479">Metal-binding</keyword>
<dbReference type="EC" id="2.7.7.7" evidence="2"/>
<keyword evidence="4" id="KW-0548">Nucleotidyltransferase</keyword>
<feature type="compositionally biased region" description="Low complexity" evidence="12">
    <location>
        <begin position="723"/>
        <end position="740"/>
    </location>
</feature>
<dbReference type="KEGG" id="ccu:Ccur_01580"/>
<dbReference type="CDD" id="cd00009">
    <property type="entry name" value="AAA"/>
    <property type="match status" value="1"/>
</dbReference>
<proteinExistence type="inferred from homology"/>
<evidence type="ECO:0000256" key="8">
    <source>
        <dbReference type="ARBA" id="ARBA00022833"/>
    </source>
</evidence>
<keyword evidence="8" id="KW-0862">Zinc</keyword>
<evidence type="ECO:0000256" key="3">
    <source>
        <dbReference type="ARBA" id="ARBA00022679"/>
    </source>
</evidence>
<dbReference type="GO" id="GO:0003677">
    <property type="term" value="F:DNA binding"/>
    <property type="evidence" value="ECO:0007669"/>
    <property type="project" value="InterPro"/>
</dbReference>
<keyword evidence="10" id="KW-0239">DNA-directed DNA polymerase</keyword>
<dbReference type="PRINTS" id="PR00300">
    <property type="entry name" value="CLPPROTEASEA"/>
</dbReference>
<evidence type="ECO:0000256" key="4">
    <source>
        <dbReference type="ARBA" id="ARBA00022695"/>
    </source>
</evidence>
<evidence type="ECO:0000256" key="11">
    <source>
        <dbReference type="ARBA" id="ARBA00049244"/>
    </source>
</evidence>
<evidence type="ECO:0000313" key="15">
    <source>
        <dbReference type="Proteomes" id="UP000000954"/>
    </source>
</evidence>
<keyword evidence="3" id="KW-0808">Transferase</keyword>